<protein>
    <recommendedName>
        <fullName evidence="8">WD repeat-containing protein 90</fullName>
    </recommendedName>
</protein>
<organism evidence="6 7">
    <name type="scientific">Owenia fusiformis</name>
    <name type="common">Polychaete worm</name>
    <dbReference type="NCBI Taxonomy" id="6347"/>
    <lineage>
        <taxon>Eukaryota</taxon>
        <taxon>Metazoa</taxon>
        <taxon>Spiralia</taxon>
        <taxon>Lophotrochozoa</taxon>
        <taxon>Annelida</taxon>
        <taxon>Polychaeta</taxon>
        <taxon>Sedentaria</taxon>
        <taxon>Canalipalpata</taxon>
        <taxon>Sabellida</taxon>
        <taxon>Oweniida</taxon>
        <taxon>Oweniidae</taxon>
        <taxon>Owenia</taxon>
    </lineage>
</organism>
<feature type="domain" description="CFA20" evidence="2">
    <location>
        <begin position="3"/>
        <end position="123"/>
    </location>
</feature>
<dbReference type="InterPro" id="IPR007714">
    <property type="entry name" value="CFA20_dom"/>
</dbReference>
<dbReference type="PROSITE" id="PS50294">
    <property type="entry name" value="WD_REPEATS_REGION"/>
    <property type="match status" value="2"/>
</dbReference>
<dbReference type="Pfam" id="PF05018">
    <property type="entry name" value="CFA20_dom"/>
    <property type="match status" value="2"/>
</dbReference>
<keyword evidence="7" id="KW-1185">Reference proteome</keyword>
<dbReference type="InterPro" id="IPR015943">
    <property type="entry name" value="WD40/YVTN_repeat-like_dom_sf"/>
</dbReference>
<dbReference type="PROSITE" id="PS00678">
    <property type="entry name" value="WD_REPEATS_1"/>
    <property type="match status" value="1"/>
</dbReference>
<gene>
    <name evidence="6" type="ORF">OFUS_LOCUS19437</name>
</gene>
<evidence type="ECO:0000259" key="3">
    <source>
        <dbReference type="Pfam" id="PF23342"/>
    </source>
</evidence>
<feature type="region of interest" description="Disordered" evidence="1">
    <location>
        <begin position="1045"/>
        <end position="1186"/>
    </location>
</feature>
<dbReference type="InterPro" id="IPR001680">
    <property type="entry name" value="WD40_rpt"/>
</dbReference>
<feature type="compositionally biased region" description="Basic and acidic residues" evidence="1">
    <location>
        <begin position="1143"/>
        <end position="1155"/>
    </location>
</feature>
<proteinExistence type="predicted"/>
<dbReference type="PROSITE" id="PS50082">
    <property type="entry name" value="WD_REPEATS_2"/>
    <property type="match status" value="3"/>
</dbReference>
<evidence type="ECO:0000259" key="4">
    <source>
        <dbReference type="Pfam" id="PF23393"/>
    </source>
</evidence>
<dbReference type="SUPFAM" id="SSF50978">
    <property type="entry name" value="WD40 repeat-like"/>
    <property type="match status" value="3"/>
</dbReference>
<dbReference type="Pfam" id="PF23342">
    <property type="entry name" value="WDR90_beta-prop_4th"/>
    <property type="match status" value="1"/>
</dbReference>
<dbReference type="Pfam" id="PF23393">
    <property type="entry name" value="Beta-prop_WDR90_POC16_2nd"/>
    <property type="match status" value="1"/>
</dbReference>
<dbReference type="OrthoDB" id="6252103at2759"/>
<feature type="domain" description="WDR90/POC16 second beta-propeller" evidence="4">
    <location>
        <begin position="724"/>
        <end position="1017"/>
    </location>
</feature>
<accession>A0A8J1XXD3</accession>
<dbReference type="Pfam" id="PF23409">
    <property type="entry name" value="Beta-prop_EML"/>
    <property type="match status" value="1"/>
</dbReference>
<dbReference type="Proteomes" id="UP000749559">
    <property type="component" value="Unassembled WGS sequence"/>
</dbReference>
<evidence type="ECO:0000259" key="5">
    <source>
        <dbReference type="Pfam" id="PF23409"/>
    </source>
</evidence>
<dbReference type="GO" id="GO:0005929">
    <property type="term" value="C:cilium"/>
    <property type="evidence" value="ECO:0007669"/>
    <property type="project" value="UniProtKB-ARBA"/>
</dbReference>
<comment type="caution">
    <text evidence="6">The sequence shown here is derived from an EMBL/GenBank/DDBJ whole genome shotgun (WGS) entry which is preliminary data.</text>
</comment>
<dbReference type="SUPFAM" id="SSF50998">
    <property type="entry name" value="Quinoprotein alcohol dehydrogenase-like"/>
    <property type="match status" value="1"/>
</dbReference>
<evidence type="ECO:0000259" key="2">
    <source>
        <dbReference type="Pfam" id="PF05018"/>
    </source>
</evidence>
<dbReference type="InterPro" id="IPR050630">
    <property type="entry name" value="WD_repeat_EMAP"/>
</dbReference>
<dbReference type="InterPro" id="IPR036322">
    <property type="entry name" value="WD40_repeat_dom_sf"/>
</dbReference>
<evidence type="ECO:0000313" key="6">
    <source>
        <dbReference type="EMBL" id="CAH1794798.1"/>
    </source>
</evidence>
<feature type="domain" description="CFA20" evidence="2">
    <location>
        <begin position="140"/>
        <end position="194"/>
    </location>
</feature>
<name>A0A8J1XXD3_OWEFU</name>
<dbReference type="EMBL" id="CAIIXF020000009">
    <property type="protein sequence ID" value="CAH1794798.1"/>
    <property type="molecule type" value="Genomic_DNA"/>
</dbReference>
<dbReference type="InterPro" id="IPR019775">
    <property type="entry name" value="WD40_repeat_CS"/>
</dbReference>
<feature type="domain" description="EML-like first beta-propeller" evidence="5">
    <location>
        <begin position="419"/>
        <end position="574"/>
    </location>
</feature>
<dbReference type="GO" id="GO:0005814">
    <property type="term" value="C:centriole"/>
    <property type="evidence" value="ECO:0007669"/>
    <property type="project" value="TreeGrafter"/>
</dbReference>
<dbReference type="PANTHER" id="PTHR13720">
    <property type="entry name" value="WD-40 REPEAT PROTEIN"/>
    <property type="match status" value="1"/>
</dbReference>
<dbReference type="InterPro" id="IPR055439">
    <property type="entry name" value="Beta-prop_EML_1st"/>
</dbReference>
<feature type="domain" description="WDR90 4th beta-propeller" evidence="3">
    <location>
        <begin position="1566"/>
        <end position="1903"/>
    </location>
</feature>
<dbReference type="FunFam" id="2.130.10.10:FF:001417">
    <property type="entry name" value="WD repeat domain 90"/>
    <property type="match status" value="1"/>
</dbReference>
<reference evidence="6" key="1">
    <citation type="submission" date="2022-03" db="EMBL/GenBank/DDBJ databases">
        <authorList>
            <person name="Martin C."/>
        </authorList>
    </citation>
    <scope>NUCLEOTIDE SEQUENCE</scope>
</reference>
<dbReference type="Pfam" id="PF00400">
    <property type="entry name" value="WD40"/>
    <property type="match status" value="2"/>
</dbReference>
<sequence>MSHLWQHPYVNVFKHFEIGSWKKSSKEGEVVTVMDRTIKCTVYKITGSIPASNYIQLPTTLSQSLGLTGHYLYLMFKPIPGKYFVVHLDVATADNLIVRISFSNLFKEFKSTSTWLQFPFIVSASKGSVHAQAAVGAKDISGPAPLSTRWTILCLDFQYILSMYLNRKYSYIKSVKLCANMLVKNMFTSDSEYEPGMKLDEVKKLGLNLHGISPMPREMAFLLPKTEKWHDHYDLIRFPTDASKKPFDSIQQGRVRDKSPPRTKNGPPGTISPKRIDVKHVDTSRHNALEGTSRINTLTSRPKSMMKRSVTSQLPQVGIDGDQSSVAMDNTGEVHVFAHPEGKIMVHRKDKHKAKTSTTVINKESLHKSLQPDPILQLRRIVGFGGASTKDALWTNSGRSIVYPCHAVVVTMQIANGAQRFFIGHTDKVSCISLNGSSDRLASGQTGTQSVVRVWDFESTQCLAMFKTHSHSINCLSFSHSGNVLCGVGKDSHSKNMVVMWNTSCVHKGGEVTVMAKAHTEVDILRMRIATFDDTRMVSCGRDNIRIWRVKEGSLRSAPVNLQEYHSMEFTDCCFEAGYQPSREPNDRLIYVCSRSGHIFEINYRKVAIHHVRRLLPVDKRHRNKREKQTFNSSKGISINSMCVNEAFCVTGSDDGFLRLWPLDFAHVYLEAEHEGPVSATGMTQDGLHILAGTTTGNLGVLDVTTRGYTTLMRSHTDKVVSVAIDSIRRHIATISKDHTIRVWDLDNQQQLYDFTAPEECPSNITYQPHQQVFACGFQSGCVRVFNVASTSMLAEHKQHRGCVIGLVYSPNGDYLYSAGSLGSIALYDATETGYPLLRLLGNTHARGEIFGPDALAVSPDGRQVAFVGPSEFTVSVVNSKTLDEMLRIDITSLNTTDDTQNAIDTAERVAYTSANVKHLLVTTSSNKLLKLDARSGRLLTEIEHIHRASCTSLSITEDGRHLATTGDKVIKIWDYHMRLDLNFQVFIGHSEAIHKVIFTPDGLGLISVGEAIFLWDFLANTHQRQQEQPEGRTPLKNYIPRVEENEERMSSHSRLKMSPSKSVTFDDRTIGRTRSPVRRSLSTELGEMPRRSPPRPTSYQPPGKIADISSIHLDAEESESEEEVLLGPTLQEDNSQEDSDSDMNKIEITGKDSLGHSPSRQQHQRYQTPTKQLAPAFGSSRKNKPDIEQLMRPCVRKHFIKRPKAAAIAQRRYTAPPNQTALRLNSIVGYNGNGRNNMVWNAETGFFAYTSGSVVIVEDLNTSSQHHLIGHVEEISTITLQNDCQVLASASGAQGLTTPQICLWDLHTLTCSTTLTHHEHDVICLAYSRDDRFLISIGDYRECSVVVWSTQNHQVLITSKTALPVHHVAWDPHTCNEFVTVGTNGTVLFWLVDETGDAPCLNLHEAEVPEEILQTNHMVTGQVDFTSAEFAGDSTLYIGANNGIISAWDTRQNKCFMHWEAGSTEIDIVISRHGRLVTGSVGGHLKLWSVVGIGEMRLPGGGNDAIRQGGLTMEDEMMLDGDVTTAMFDETMDMGIVGTSSGTLWYINWTERTSIRLVSGHSQKVNGVAMCTAPYMATCCDDGSLRVWGLKEREQTLQFQVIDQACTCVVFAPEPTRQTPSSATPVGMTAAVSEYDDFTKLPSVAGGYSDGTLRMFDLNKVEMSLKMHPHAVSVTTIQFSADGRMLLSGDCDGLICISSPTTGMTVRIINDHKGAPITNIDVTFTQDQDLEVHAPLLWLATSADRRVSVWSADWSKDFCELVDWLTFAAPGFTPDGSVIKKGDQSQYRSLPPSIARFSPEEQDVIVYMGYGMAKQVQFYSLSQRQVIRTLPVTHWPVCMDLSPKAAVIALGISERLLKLQDYYEGSFQDYIGHSDKVENLKFSPDGKTLVTISHSEIIIWDVHI</sequence>
<feature type="compositionally biased region" description="Polar residues" evidence="1">
    <location>
        <begin position="1157"/>
        <end position="1172"/>
    </location>
</feature>
<evidence type="ECO:0000313" key="7">
    <source>
        <dbReference type="Proteomes" id="UP000749559"/>
    </source>
</evidence>
<dbReference type="FunFam" id="2.130.10.10:FF:001066">
    <property type="entry name" value="WD repeat domain 90"/>
    <property type="match status" value="1"/>
</dbReference>
<dbReference type="SMART" id="SM00320">
    <property type="entry name" value="WD40"/>
    <property type="match status" value="21"/>
</dbReference>
<dbReference type="Gene3D" id="2.130.10.10">
    <property type="entry name" value="YVTN repeat-like/Quinoprotein amine dehydrogenase"/>
    <property type="match status" value="7"/>
</dbReference>
<dbReference type="InterPro" id="IPR055440">
    <property type="entry name" value="Beta-prop_WDR90_4th"/>
</dbReference>
<evidence type="ECO:0008006" key="8">
    <source>
        <dbReference type="Google" id="ProtNLM"/>
    </source>
</evidence>
<feature type="region of interest" description="Disordered" evidence="1">
    <location>
        <begin position="244"/>
        <end position="275"/>
    </location>
</feature>
<dbReference type="InterPro" id="IPR011047">
    <property type="entry name" value="Quinoprotein_ADH-like_sf"/>
</dbReference>
<dbReference type="PANTHER" id="PTHR13720:SF24">
    <property type="entry name" value="WD REPEAT-CONTAINING PROTEIN 90"/>
    <property type="match status" value="1"/>
</dbReference>
<dbReference type="FunFam" id="2.130.10.10:FF:003525">
    <property type="entry name" value="WD repeat domain 90"/>
    <property type="match status" value="1"/>
</dbReference>
<dbReference type="InterPro" id="IPR055441">
    <property type="entry name" value="Beta-prop_WDR90_POC16_2nd"/>
</dbReference>
<evidence type="ECO:0000256" key="1">
    <source>
        <dbReference type="SAM" id="MobiDB-lite"/>
    </source>
</evidence>